<keyword evidence="3" id="KW-1185">Reference proteome</keyword>
<dbReference type="EMBL" id="BAAATD010000001">
    <property type="protein sequence ID" value="GAA2578379.1"/>
    <property type="molecule type" value="Genomic_DNA"/>
</dbReference>
<organism evidence="2 3">
    <name type="scientific">Actinomadura fulvescens</name>
    <dbReference type="NCBI Taxonomy" id="46160"/>
    <lineage>
        <taxon>Bacteria</taxon>
        <taxon>Bacillati</taxon>
        <taxon>Actinomycetota</taxon>
        <taxon>Actinomycetes</taxon>
        <taxon>Streptosporangiales</taxon>
        <taxon>Thermomonosporaceae</taxon>
        <taxon>Actinomadura</taxon>
    </lineage>
</organism>
<accession>A0ABN3PGN2</accession>
<feature type="region of interest" description="Disordered" evidence="1">
    <location>
        <begin position="1"/>
        <end position="71"/>
    </location>
</feature>
<gene>
    <name evidence="2" type="ORF">GCM10010411_08600</name>
</gene>
<dbReference type="Proteomes" id="UP001501509">
    <property type="component" value="Unassembled WGS sequence"/>
</dbReference>
<name>A0ABN3PGN2_9ACTN</name>
<comment type="caution">
    <text evidence="2">The sequence shown here is derived from an EMBL/GenBank/DDBJ whole genome shotgun (WGS) entry which is preliminary data.</text>
</comment>
<reference evidence="2 3" key="1">
    <citation type="journal article" date="2019" name="Int. J. Syst. Evol. Microbiol.">
        <title>The Global Catalogue of Microorganisms (GCM) 10K type strain sequencing project: providing services to taxonomists for standard genome sequencing and annotation.</title>
        <authorList>
            <consortium name="The Broad Institute Genomics Platform"/>
            <consortium name="The Broad Institute Genome Sequencing Center for Infectious Disease"/>
            <person name="Wu L."/>
            <person name="Ma J."/>
        </authorList>
    </citation>
    <scope>NUCLEOTIDE SEQUENCE [LARGE SCALE GENOMIC DNA]</scope>
    <source>
        <strain evidence="2 3">JCM 6833</strain>
    </source>
</reference>
<protein>
    <submittedName>
        <fullName evidence="2">Uncharacterized protein</fullName>
    </submittedName>
</protein>
<evidence type="ECO:0000313" key="2">
    <source>
        <dbReference type="EMBL" id="GAA2578379.1"/>
    </source>
</evidence>
<evidence type="ECO:0000313" key="3">
    <source>
        <dbReference type="Proteomes" id="UP001501509"/>
    </source>
</evidence>
<proteinExistence type="predicted"/>
<feature type="compositionally biased region" description="Basic and acidic residues" evidence="1">
    <location>
        <begin position="1"/>
        <end position="10"/>
    </location>
</feature>
<evidence type="ECO:0000256" key="1">
    <source>
        <dbReference type="SAM" id="MobiDB-lite"/>
    </source>
</evidence>
<sequence>MAQEPQHRDSQTCSQRDHAHKRGPAPLAPPKARPSLRSDDPIEAPAPSPKLGASPQTPTPSVVHPFKGNAL</sequence>